<proteinExistence type="predicted"/>
<dbReference type="Proteomes" id="UP000318704">
    <property type="component" value="Chromosome"/>
</dbReference>
<organism evidence="1 2">
    <name type="scientific">Gimesia aquarii</name>
    <dbReference type="NCBI Taxonomy" id="2527964"/>
    <lineage>
        <taxon>Bacteria</taxon>
        <taxon>Pseudomonadati</taxon>
        <taxon>Planctomycetota</taxon>
        <taxon>Planctomycetia</taxon>
        <taxon>Planctomycetales</taxon>
        <taxon>Planctomycetaceae</taxon>
        <taxon>Gimesia</taxon>
    </lineage>
</organism>
<protein>
    <submittedName>
        <fullName evidence="1">Uncharacterized protein</fullName>
    </submittedName>
</protein>
<dbReference type="AlphaFoldDB" id="A0A517VS71"/>
<accession>A0A517VS71</accession>
<sequence length="185" mass="20641">MSHEFTQVASILKQIDRSKDSLCCHIGDSDVFAVSESLVNELRTSGYTAHFASLFTIQPRWLDHFFPQSASNWFARTARCSRQAASEIITQLPVPVHERLNCNAGNPRCILAVAAIAYTKPDFLIYTTSGMDPQGREALQSSFHELCAGVRAIHVCHLPDPIECQEKCIEHPLMKCVSCTMEKTV</sequence>
<reference evidence="1 2" key="1">
    <citation type="submission" date="2019-03" db="EMBL/GenBank/DDBJ databases">
        <title>Deep-cultivation of Planctomycetes and their phenomic and genomic characterization uncovers novel biology.</title>
        <authorList>
            <person name="Wiegand S."/>
            <person name="Jogler M."/>
            <person name="Boedeker C."/>
            <person name="Pinto D."/>
            <person name="Vollmers J."/>
            <person name="Rivas-Marin E."/>
            <person name="Kohn T."/>
            <person name="Peeters S.H."/>
            <person name="Heuer A."/>
            <person name="Rast P."/>
            <person name="Oberbeckmann S."/>
            <person name="Bunk B."/>
            <person name="Jeske O."/>
            <person name="Meyerdierks A."/>
            <person name="Storesund J.E."/>
            <person name="Kallscheuer N."/>
            <person name="Luecker S."/>
            <person name="Lage O.M."/>
            <person name="Pohl T."/>
            <person name="Merkel B.J."/>
            <person name="Hornburger P."/>
            <person name="Mueller R.-W."/>
            <person name="Bruemmer F."/>
            <person name="Labrenz M."/>
            <person name="Spormann A.M."/>
            <person name="Op den Camp H."/>
            <person name="Overmann J."/>
            <person name="Amann R."/>
            <person name="Jetten M.S.M."/>
            <person name="Mascher T."/>
            <person name="Medema M.H."/>
            <person name="Devos D.P."/>
            <person name="Kaster A.-K."/>
            <person name="Ovreas L."/>
            <person name="Rohde M."/>
            <person name="Galperin M.Y."/>
            <person name="Jogler C."/>
        </authorList>
    </citation>
    <scope>NUCLEOTIDE SEQUENCE [LARGE SCALE GENOMIC DNA]</scope>
    <source>
        <strain evidence="1 2">V144</strain>
    </source>
</reference>
<dbReference type="KEGG" id="gaw:V144x_13160"/>
<dbReference type="RefSeq" id="WP_144983050.1">
    <property type="nucleotide sequence ID" value="NZ_CP037920.1"/>
</dbReference>
<name>A0A517VS71_9PLAN</name>
<evidence type="ECO:0000313" key="1">
    <source>
        <dbReference type="EMBL" id="QDT95868.1"/>
    </source>
</evidence>
<dbReference type="EMBL" id="CP037920">
    <property type="protein sequence ID" value="QDT95868.1"/>
    <property type="molecule type" value="Genomic_DNA"/>
</dbReference>
<evidence type="ECO:0000313" key="2">
    <source>
        <dbReference type="Proteomes" id="UP000318704"/>
    </source>
</evidence>
<gene>
    <name evidence="1" type="ORF">V144x_13160</name>
</gene>